<dbReference type="OMA" id="ITCANDS"/>
<name>M7ZZ81_TRIUA</name>
<comment type="similarity">
    <text evidence="2">Belongs to the Nudix hydrolase family. CPSF5 subfamily.</text>
</comment>
<evidence type="ECO:0000313" key="7">
    <source>
        <dbReference type="EMBL" id="EMS64991.1"/>
    </source>
</evidence>
<evidence type="ECO:0000256" key="2">
    <source>
        <dbReference type="ARBA" id="ARBA00009710"/>
    </source>
</evidence>
<comment type="subcellular location">
    <subcellularLocation>
        <location evidence="1">Nucleus</location>
    </subcellularLocation>
</comment>
<proteinExistence type="inferred from homology"/>
<dbReference type="FunFam" id="3.90.79.10:FF:000020">
    <property type="entry name" value="Pre-mRNA cleavage factor Im subunit 2"/>
    <property type="match status" value="1"/>
</dbReference>
<dbReference type="InterPro" id="IPR016706">
    <property type="entry name" value="Cleav_polyA_spec_factor_su5"/>
</dbReference>
<dbReference type="GO" id="GO:0031124">
    <property type="term" value="P:mRNA 3'-end processing"/>
    <property type="evidence" value="ECO:0007669"/>
    <property type="project" value="InterPro"/>
</dbReference>
<evidence type="ECO:0000256" key="5">
    <source>
        <dbReference type="ARBA" id="ARBA00023242"/>
    </source>
</evidence>
<keyword evidence="3" id="KW-0507">mRNA processing</keyword>
<evidence type="ECO:0000256" key="6">
    <source>
        <dbReference type="ARBA" id="ARBA00054854"/>
    </source>
</evidence>
<evidence type="ECO:0000256" key="4">
    <source>
        <dbReference type="ARBA" id="ARBA00022884"/>
    </source>
</evidence>
<dbReference type="Gene3D" id="3.90.79.10">
    <property type="entry name" value="Nucleoside Triphosphate Pyrophosphohydrolase"/>
    <property type="match status" value="2"/>
</dbReference>
<dbReference type="GO" id="GO:0003729">
    <property type="term" value="F:mRNA binding"/>
    <property type="evidence" value="ECO:0007669"/>
    <property type="project" value="InterPro"/>
</dbReference>
<dbReference type="EMBL" id="KD049748">
    <property type="protein sequence ID" value="EMS64991.1"/>
    <property type="molecule type" value="Genomic_DNA"/>
</dbReference>
<dbReference type="STRING" id="4572.M7ZZ81"/>
<accession>M7ZZ81</accession>
<comment type="function">
    <text evidence="6">Component of the cleavage factor Im (CFIm) complex that plays a key role in pre-mRNA 3'-processing. Involved in association with CPSF6 or CPSF7 in pre-MRNA 3'-end poly(A) site cleavage and poly(A) addition. NUDT21/CPSF5 binds to cleavage and polyadenylation RNA substrates. The homodimer mediates simultaneous sequence-specific recognition of two 5'-UGUA-3' elements within the pre-mRNA. Binds to, but does not hydrolyze mono- and di-adenosine nucleotides. May have a role in mRNA export.</text>
</comment>
<keyword evidence="5" id="KW-0539">Nucleus</keyword>
<dbReference type="SUPFAM" id="SSF55811">
    <property type="entry name" value="Nudix"/>
    <property type="match status" value="1"/>
</dbReference>
<dbReference type="AlphaFoldDB" id="M7ZZ81"/>
<gene>
    <name evidence="7" type="ORF">TRIUR3_20791</name>
</gene>
<dbReference type="eggNOG" id="KOG1689">
    <property type="taxonomic scope" value="Eukaryota"/>
</dbReference>
<dbReference type="GO" id="GO:0005849">
    <property type="term" value="C:mRNA cleavage factor complex"/>
    <property type="evidence" value="ECO:0007669"/>
    <property type="project" value="InterPro"/>
</dbReference>
<reference evidence="7" key="1">
    <citation type="journal article" date="2013" name="Nature">
        <title>Draft genome of the wheat A-genome progenitor Triticum urartu.</title>
        <authorList>
            <person name="Ling H.Q."/>
            <person name="Zhao S."/>
            <person name="Liu D."/>
            <person name="Wang J."/>
            <person name="Sun H."/>
            <person name="Zhang C."/>
            <person name="Fan H."/>
            <person name="Li D."/>
            <person name="Dong L."/>
            <person name="Tao Y."/>
            <person name="Gao C."/>
            <person name="Wu H."/>
            <person name="Li Y."/>
            <person name="Cui Y."/>
            <person name="Guo X."/>
            <person name="Zheng S."/>
            <person name="Wang B."/>
            <person name="Yu K."/>
            <person name="Liang Q."/>
            <person name="Yang W."/>
            <person name="Lou X."/>
            <person name="Chen J."/>
            <person name="Feng M."/>
            <person name="Jian J."/>
            <person name="Zhang X."/>
            <person name="Luo G."/>
            <person name="Jiang Y."/>
            <person name="Liu J."/>
            <person name="Wang Z."/>
            <person name="Sha Y."/>
            <person name="Zhang B."/>
            <person name="Wu H."/>
            <person name="Tang D."/>
            <person name="Shen Q."/>
            <person name="Xue P."/>
            <person name="Zou S."/>
            <person name="Wang X."/>
            <person name="Liu X."/>
            <person name="Wang F."/>
            <person name="Yang Y."/>
            <person name="An X."/>
            <person name="Dong Z."/>
            <person name="Zhang K."/>
            <person name="Zhang X."/>
            <person name="Luo M.C."/>
            <person name="Dvorak J."/>
            <person name="Tong Y."/>
            <person name="Wang J."/>
            <person name="Yang H."/>
            <person name="Li Z."/>
            <person name="Wang D."/>
            <person name="Zhang A."/>
            <person name="Wang J."/>
        </authorList>
    </citation>
    <scope>NUCLEOTIDE SEQUENCE</scope>
</reference>
<protein>
    <submittedName>
        <fullName evidence="7">Cleavage and polyadenylation specificity factor subunit 5</fullName>
    </submittedName>
</protein>
<dbReference type="Pfam" id="PF13869">
    <property type="entry name" value="NUDIX_2"/>
    <property type="match status" value="1"/>
</dbReference>
<sequence>MVGAPSSPVVNVYPLAHYTFGTKEARPPRSHEGTVEVASLLFMKSTVFASVFNPLITCANDSYMKEGMRTSVEAILLVQEHNHPHILLLQIGNTFCKLPGGRLKPGESEIEGLKRKLCSKLAVNSPSFPPNWQVGECVAEWWRPNFETVMYPYCPPHITKPKDLGFRNGNDQFDEQECKKLFIVHLTEREYFAVPRNLKLLAVPLFELYDNVQRYGPVISTIPQQLSRFQFNMLRLVRYVVYYYLDDISSKVVSHIVVVPIDSVFARRHFPITKSSKHGRSLKPTNVVVRTKHVKSTSPFDVTAEYDDGLFVLPLSTRAIN</sequence>
<keyword evidence="4" id="KW-0694">RNA-binding</keyword>
<evidence type="ECO:0000256" key="1">
    <source>
        <dbReference type="ARBA" id="ARBA00004123"/>
    </source>
</evidence>
<dbReference type="InterPro" id="IPR015797">
    <property type="entry name" value="NUDIX_hydrolase-like_dom_sf"/>
</dbReference>
<dbReference type="PANTHER" id="PTHR13047">
    <property type="entry name" value="PRE-MRNA CLEAVAGE FACTOR IM, 25KD SUBUNIT"/>
    <property type="match status" value="1"/>
</dbReference>
<organism evidence="7">
    <name type="scientific">Triticum urartu</name>
    <name type="common">Red wild einkorn</name>
    <name type="synonym">Crithodium urartu</name>
    <dbReference type="NCBI Taxonomy" id="4572"/>
    <lineage>
        <taxon>Eukaryota</taxon>
        <taxon>Viridiplantae</taxon>
        <taxon>Streptophyta</taxon>
        <taxon>Embryophyta</taxon>
        <taxon>Tracheophyta</taxon>
        <taxon>Spermatophyta</taxon>
        <taxon>Magnoliopsida</taxon>
        <taxon>Liliopsida</taxon>
        <taxon>Poales</taxon>
        <taxon>Poaceae</taxon>
        <taxon>BOP clade</taxon>
        <taxon>Pooideae</taxon>
        <taxon>Triticodae</taxon>
        <taxon>Triticeae</taxon>
        <taxon>Triticinae</taxon>
        <taxon>Triticum</taxon>
    </lineage>
</organism>
<dbReference type="CDD" id="cd18871">
    <property type="entry name" value="NUDIX_Cfim25_Nudt21"/>
    <property type="match status" value="1"/>
</dbReference>
<evidence type="ECO:0000256" key="3">
    <source>
        <dbReference type="ARBA" id="ARBA00022664"/>
    </source>
</evidence>